<dbReference type="EMBL" id="NIDE01000017">
    <property type="protein sequence ID" value="OWK35670.1"/>
    <property type="molecule type" value="Genomic_DNA"/>
</dbReference>
<keyword evidence="3" id="KW-1185">Reference proteome</keyword>
<dbReference type="AlphaFoldDB" id="A0A225D244"/>
<proteinExistence type="predicted"/>
<comment type="caution">
    <text evidence="2">The sequence shown here is derived from an EMBL/GenBank/DDBJ whole genome shotgun (WGS) entry which is preliminary data.</text>
</comment>
<accession>A0A225D244</accession>
<evidence type="ECO:0000313" key="2">
    <source>
        <dbReference type="EMBL" id="OWK35670.1"/>
    </source>
</evidence>
<gene>
    <name evidence="2" type="ORF">FRUB_08233</name>
</gene>
<dbReference type="Proteomes" id="UP000214646">
    <property type="component" value="Unassembled WGS sequence"/>
</dbReference>
<name>A0A225D244_9BACT</name>
<protein>
    <submittedName>
        <fullName evidence="2">Uncharacterized protein</fullName>
    </submittedName>
</protein>
<sequence length="60" mass="6199">MRPPVTRAFEATRLADDVLAAADDRLLAATEPAGPAKPAARPSGRRTTVTVSTPTGGRGR</sequence>
<feature type="region of interest" description="Disordered" evidence="1">
    <location>
        <begin position="29"/>
        <end position="60"/>
    </location>
</feature>
<organism evidence="2 3">
    <name type="scientific">Fimbriiglobus ruber</name>
    <dbReference type="NCBI Taxonomy" id="1908690"/>
    <lineage>
        <taxon>Bacteria</taxon>
        <taxon>Pseudomonadati</taxon>
        <taxon>Planctomycetota</taxon>
        <taxon>Planctomycetia</taxon>
        <taxon>Gemmatales</taxon>
        <taxon>Gemmataceae</taxon>
        <taxon>Fimbriiglobus</taxon>
    </lineage>
</organism>
<evidence type="ECO:0000313" key="3">
    <source>
        <dbReference type="Proteomes" id="UP000214646"/>
    </source>
</evidence>
<reference evidence="3" key="1">
    <citation type="submission" date="2017-06" db="EMBL/GenBank/DDBJ databases">
        <title>Genome analysis of Fimbriiglobus ruber SP5, the first member of the order Planctomycetales with confirmed chitinolytic capability.</title>
        <authorList>
            <person name="Ravin N.V."/>
            <person name="Rakitin A.L."/>
            <person name="Ivanova A.A."/>
            <person name="Beletsky A.V."/>
            <person name="Kulichevskaya I.S."/>
            <person name="Mardanov A.V."/>
            <person name="Dedysh S.N."/>
        </authorList>
    </citation>
    <scope>NUCLEOTIDE SEQUENCE [LARGE SCALE GENOMIC DNA]</scope>
    <source>
        <strain evidence="3">SP5</strain>
    </source>
</reference>
<evidence type="ECO:0000256" key="1">
    <source>
        <dbReference type="SAM" id="MobiDB-lite"/>
    </source>
</evidence>
<feature type="compositionally biased region" description="Polar residues" evidence="1">
    <location>
        <begin position="45"/>
        <end position="60"/>
    </location>
</feature>